<dbReference type="AlphaFoldDB" id="A0A090QKI4"/>
<evidence type="ECO:0000259" key="5">
    <source>
        <dbReference type="Pfam" id="PF13407"/>
    </source>
</evidence>
<dbReference type="Pfam" id="PF13407">
    <property type="entry name" value="Peripla_BP_4"/>
    <property type="match status" value="1"/>
</dbReference>
<dbReference type="GO" id="GO:0055085">
    <property type="term" value="P:transmembrane transport"/>
    <property type="evidence" value="ECO:0007669"/>
    <property type="project" value="UniProtKB-ARBA"/>
</dbReference>
<accession>A0A090QKI4</accession>
<gene>
    <name evidence="6" type="ORF">JCM19237_5666</name>
</gene>
<dbReference type="SUPFAM" id="SSF53822">
    <property type="entry name" value="Periplasmic binding protein-like I"/>
    <property type="match status" value="1"/>
</dbReference>
<dbReference type="InterPro" id="IPR028082">
    <property type="entry name" value="Peripla_BP_I"/>
</dbReference>
<feature type="domain" description="Periplasmic binding protein" evidence="5">
    <location>
        <begin position="58"/>
        <end position="313"/>
    </location>
</feature>
<dbReference type="PANTHER" id="PTHR46847">
    <property type="entry name" value="D-ALLOSE-BINDING PERIPLASMIC PROTEIN-RELATED"/>
    <property type="match status" value="1"/>
</dbReference>
<evidence type="ECO:0000256" key="1">
    <source>
        <dbReference type="ARBA" id="ARBA00004196"/>
    </source>
</evidence>
<protein>
    <recommendedName>
        <fullName evidence="3">Autoinducer 2-binding periplasmic protein LuxP</fullName>
    </recommendedName>
</protein>
<dbReference type="EMBL" id="BBMN01000001">
    <property type="protein sequence ID" value="GAL02773.1"/>
    <property type="molecule type" value="Genomic_DNA"/>
</dbReference>
<dbReference type="GO" id="GO:0030246">
    <property type="term" value="F:carbohydrate binding"/>
    <property type="evidence" value="ECO:0007669"/>
    <property type="project" value="UniProtKB-ARBA"/>
</dbReference>
<comment type="similarity">
    <text evidence="2">Belongs to the bacterial solute-binding protein 2 family.</text>
</comment>
<dbReference type="GO" id="GO:0030313">
    <property type="term" value="C:cell envelope"/>
    <property type="evidence" value="ECO:0007669"/>
    <property type="project" value="UniProtKB-SubCell"/>
</dbReference>
<evidence type="ECO:0000256" key="4">
    <source>
        <dbReference type="ARBA" id="ARBA00022729"/>
    </source>
</evidence>
<sequence>MPLAIQRLTAQLPTLSRQTLTNLTKNVKKRLKTWLFAPVLVLLTACGGDSADSDVTRIGVAIPNFDDTFMVYMKDSMDNYAKQFDGKVELTFVDAKEDTAKQLGQIQNFIVQQMDAIILVPVNTDATLPMTEQIRKAGIELVFLNRRPSEIPDGVFYVGSEEIKFGETQAQFAANAIQGGNVGILMGMLTQEAAIMRTKGVEDFFAGKENFNVIRKQTGLWQRAQGMMVMENWLNSGDKIDVVIANNDDMALGAIQALQAAGKLKDTIVVGVDATPDGLMAIENGSLTATVFQDGGGQARGAIDAAMNAVQGKPFEKVTWIPAELVTKDNLAAFKAKQS</sequence>
<dbReference type="Gene3D" id="3.40.50.2300">
    <property type="match status" value="2"/>
</dbReference>
<name>A0A090QKI4_9GAMM</name>
<comment type="subcellular location">
    <subcellularLocation>
        <location evidence="1">Cell envelope</location>
    </subcellularLocation>
</comment>
<reference evidence="6 7" key="1">
    <citation type="journal article" date="2014" name="Genome Announc.">
        <title>Draft Genome Sequences of Two Vibrionaceae Species, Vibrio ponticus C121 and Photobacterium aphoticum C119, Isolated as Coral Reef Microbiota.</title>
        <authorList>
            <person name="Al-saari N."/>
            <person name="Meirelles P.M."/>
            <person name="Mino S."/>
            <person name="Suda W."/>
            <person name="Oshima K."/>
            <person name="Hattori M."/>
            <person name="Ohkuma M."/>
            <person name="Thompson F.L."/>
            <person name="Gomez-Gil B."/>
            <person name="Sawabe T."/>
            <person name="Sawabe T."/>
        </authorList>
    </citation>
    <scope>NUCLEOTIDE SEQUENCE [LARGE SCALE GENOMIC DNA]</scope>
    <source>
        <strain evidence="6 7">JCM 19237</strain>
    </source>
</reference>
<dbReference type="eggNOG" id="COG1879">
    <property type="taxonomic scope" value="Bacteria"/>
</dbReference>
<dbReference type="CDD" id="cd06301">
    <property type="entry name" value="PBP1_rhizopine_binding-like"/>
    <property type="match status" value="1"/>
</dbReference>
<dbReference type="STRING" id="754436.JCM19237_5666"/>
<keyword evidence="4" id="KW-0732">Signal</keyword>
<evidence type="ECO:0000256" key="3">
    <source>
        <dbReference type="ARBA" id="ARBA00022181"/>
    </source>
</evidence>
<dbReference type="Proteomes" id="UP000029227">
    <property type="component" value="Unassembled WGS sequence"/>
</dbReference>
<dbReference type="PANTHER" id="PTHR46847:SF1">
    <property type="entry name" value="D-ALLOSE-BINDING PERIPLASMIC PROTEIN-RELATED"/>
    <property type="match status" value="1"/>
</dbReference>
<comment type="caution">
    <text evidence="6">The sequence shown here is derived from an EMBL/GenBank/DDBJ whole genome shotgun (WGS) entry which is preliminary data.</text>
</comment>
<organism evidence="6 7">
    <name type="scientific">Photobacterium aphoticum</name>
    <dbReference type="NCBI Taxonomy" id="754436"/>
    <lineage>
        <taxon>Bacteria</taxon>
        <taxon>Pseudomonadati</taxon>
        <taxon>Pseudomonadota</taxon>
        <taxon>Gammaproteobacteria</taxon>
        <taxon>Vibrionales</taxon>
        <taxon>Vibrionaceae</taxon>
        <taxon>Photobacterium</taxon>
    </lineage>
</organism>
<dbReference type="InterPro" id="IPR025997">
    <property type="entry name" value="SBP_2_dom"/>
</dbReference>
<proteinExistence type="inferred from homology"/>
<evidence type="ECO:0000313" key="7">
    <source>
        <dbReference type="Proteomes" id="UP000029227"/>
    </source>
</evidence>
<evidence type="ECO:0000256" key="2">
    <source>
        <dbReference type="ARBA" id="ARBA00007639"/>
    </source>
</evidence>
<evidence type="ECO:0000313" key="6">
    <source>
        <dbReference type="EMBL" id="GAL02773.1"/>
    </source>
</evidence>